<protein>
    <submittedName>
        <fullName evidence="4">GNAT family N-acetyltransferase</fullName>
    </submittedName>
</protein>
<keyword evidence="5" id="KW-1185">Reference proteome</keyword>
<dbReference type="Gene3D" id="3.40.630.30">
    <property type="match status" value="1"/>
</dbReference>
<feature type="region of interest" description="Disordered" evidence="1">
    <location>
        <begin position="531"/>
        <end position="551"/>
    </location>
</feature>
<dbReference type="Pfam" id="PF00795">
    <property type="entry name" value="CN_hydrolase"/>
    <property type="match status" value="1"/>
</dbReference>
<evidence type="ECO:0000259" key="2">
    <source>
        <dbReference type="PROSITE" id="PS50263"/>
    </source>
</evidence>
<dbReference type="RefSeq" id="WP_187715989.1">
    <property type="nucleotide sequence ID" value="NZ_CP060781.1"/>
</dbReference>
<feature type="domain" description="N-acetyltransferase" evidence="3">
    <location>
        <begin position="9"/>
        <end position="208"/>
    </location>
</feature>
<dbReference type="SUPFAM" id="SSF55729">
    <property type="entry name" value="Acyl-CoA N-acyltransferases (Nat)"/>
    <property type="match status" value="1"/>
</dbReference>
<evidence type="ECO:0000256" key="1">
    <source>
        <dbReference type="SAM" id="MobiDB-lite"/>
    </source>
</evidence>
<reference evidence="4 5" key="1">
    <citation type="submission" date="2020-08" db="EMBL/GenBank/DDBJ databases">
        <title>Genome sequence of Sphingomonas daechungensis KACC 18115T.</title>
        <authorList>
            <person name="Hyun D.-W."/>
            <person name="Bae J.-W."/>
        </authorList>
    </citation>
    <scope>NUCLEOTIDE SEQUENCE [LARGE SCALE GENOMIC DNA]</scope>
    <source>
        <strain evidence="4 5">KACC 18115</strain>
        <plasmid evidence="4 5">p_unnamed1</plasmid>
    </source>
</reference>
<sequence length="551" mass="61375">MPRNSPAKLEVRVAVPDDVNAILALISRAYPGFGNYSAGQVLGQINNFPEGQFVAVLEGTIVGYCASSRIDEAVALAPHDWTTITGNGFGSRHDPTGDWLYGIEMAVDDRQRGLRIGKRLYEARRALAERLELRGIVFGGRLPNYARAKSKVGDPKLYLEQVQQGRLRDPVIGFQLANGFQPIGILRNYLPFDKESDGFAAHMVWRNPYVDPNEPPAFRVPRGVESVRLATVQLQARAVSNFAEFVKQVEYFVDVAADYRADFVVFPELFTMSLLSFETETLSPMAAIDRMTEHRAPFVAELSRMALRYNINIVGGSHPTRTHDGSIQNVAYVCLRDGSVHAQEKIHPTPNEAYWWKIKGGSSVDVIQTDIGPIGVLICYDSEFPELARRLVDEGARIIFVPFCTDNRQGYMRVRYCAQARAIENQCFVVLSGNVGNLPGVDNMDVQYAQSCILTPCDFPFARDGIAAEASENIETLTIADVNLADLTWARAEGTVRNLADRRFDLYRVDWNRGIRAEATLPEPRAMKAKGLEAADPRKCPPFPPFRRLAA</sequence>
<dbReference type="PROSITE" id="PS51186">
    <property type="entry name" value="GNAT"/>
    <property type="match status" value="1"/>
</dbReference>
<organism evidence="4 5">
    <name type="scientific">Sphingomonas daechungensis</name>
    <dbReference type="NCBI Taxonomy" id="1176646"/>
    <lineage>
        <taxon>Bacteria</taxon>
        <taxon>Pseudomonadati</taxon>
        <taxon>Pseudomonadota</taxon>
        <taxon>Alphaproteobacteria</taxon>
        <taxon>Sphingomonadales</taxon>
        <taxon>Sphingomonadaceae</taxon>
        <taxon>Sphingomonas</taxon>
    </lineage>
</organism>
<dbReference type="SUPFAM" id="SSF56317">
    <property type="entry name" value="Carbon-nitrogen hydrolase"/>
    <property type="match status" value="1"/>
</dbReference>
<name>A0ABX6T3W0_9SPHN</name>
<dbReference type="EMBL" id="CP060781">
    <property type="protein sequence ID" value="QNP44571.1"/>
    <property type="molecule type" value="Genomic_DNA"/>
</dbReference>
<evidence type="ECO:0000313" key="5">
    <source>
        <dbReference type="Proteomes" id="UP000516134"/>
    </source>
</evidence>
<dbReference type="PANTHER" id="PTHR23088:SF50">
    <property type="entry name" value="HYDROLASE YHCX"/>
    <property type="match status" value="1"/>
</dbReference>
<dbReference type="CDD" id="cd07574">
    <property type="entry name" value="nitrilase_Rim1_like"/>
    <property type="match status" value="1"/>
</dbReference>
<dbReference type="PANTHER" id="PTHR23088">
    <property type="entry name" value="NITRILASE-RELATED"/>
    <property type="match status" value="1"/>
</dbReference>
<geneLocation type="plasmid" evidence="4 5">
    <name>p_unnamed1</name>
</geneLocation>
<keyword evidence="4" id="KW-0614">Plasmid</keyword>
<evidence type="ECO:0000313" key="4">
    <source>
        <dbReference type="EMBL" id="QNP44571.1"/>
    </source>
</evidence>
<dbReference type="InterPro" id="IPR016181">
    <property type="entry name" value="Acyl_CoA_acyltransferase"/>
</dbReference>
<dbReference type="PROSITE" id="PS50263">
    <property type="entry name" value="CN_HYDROLASE"/>
    <property type="match status" value="1"/>
</dbReference>
<dbReference type="Proteomes" id="UP000516134">
    <property type="component" value="Plasmid p_unnamed1"/>
</dbReference>
<gene>
    <name evidence="4" type="ORF">H9L15_15890</name>
</gene>
<dbReference type="InterPro" id="IPR036526">
    <property type="entry name" value="C-N_Hydrolase_sf"/>
</dbReference>
<dbReference type="Pfam" id="PF00583">
    <property type="entry name" value="Acetyltransf_1"/>
    <property type="match status" value="1"/>
</dbReference>
<dbReference type="InterPro" id="IPR003010">
    <property type="entry name" value="C-N_Hydrolase"/>
</dbReference>
<proteinExistence type="predicted"/>
<dbReference type="CDD" id="cd04301">
    <property type="entry name" value="NAT_SF"/>
    <property type="match status" value="1"/>
</dbReference>
<dbReference type="Gene3D" id="3.60.110.10">
    <property type="entry name" value="Carbon-nitrogen hydrolase"/>
    <property type="match status" value="1"/>
</dbReference>
<evidence type="ECO:0000259" key="3">
    <source>
        <dbReference type="PROSITE" id="PS51186"/>
    </source>
</evidence>
<feature type="domain" description="CN hydrolase" evidence="2">
    <location>
        <begin position="227"/>
        <end position="484"/>
    </location>
</feature>
<accession>A0ABX6T3W0</accession>
<dbReference type="InterPro" id="IPR000182">
    <property type="entry name" value="GNAT_dom"/>
</dbReference>